<dbReference type="InterPro" id="IPR040498">
    <property type="entry name" value="PriA_CRR"/>
</dbReference>
<reference evidence="15 16" key="1">
    <citation type="journal article" date="2015" name="Microbiology (Mosc.)">
        <title>Genomics of the Weissella cibaria species with an examination of its metabolic traits.</title>
        <authorList>
            <person name="Lynch K.M."/>
            <person name="Lucid A."/>
            <person name="Arendt E.K."/>
            <person name="Sleator R.D."/>
            <person name="Lucey B."/>
            <person name="Coffey A."/>
        </authorList>
    </citation>
    <scope>NUCLEOTIDE SEQUENCE [LARGE SCALE GENOMIC DNA]</scope>
    <source>
        <strain evidence="15 16">AB3b</strain>
    </source>
</reference>
<dbReference type="InterPro" id="IPR014001">
    <property type="entry name" value="Helicase_ATP-bd"/>
</dbReference>
<evidence type="ECO:0000256" key="2">
    <source>
        <dbReference type="ARBA" id="ARBA00022705"/>
    </source>
</evidence>
<dbReference type="Proteomes" id="UP000032289">
    <property type="component" value="Unassembled WGS sequence"/>
</dbReference>
<dbReference type="InterPro" id="IPR027417">
    <property type="entry name" value="P-loop_NTPase"/>
</dbReference>
<evidence type="ECO:0000256" key="5">
    <source>
        <dbReference type="ARBA" id="ARBA00022801"/>
    </source>
</evidence>
<comment type="subunit">
    <text evidence="12">Component of the replication restart primosome.</text>
</comment>
<dbReference type="PROSITE" id="PS51194">
    <property type="entry name" value="HELICASE_CTER"/>
    <property type="match status" value="1"/>
</dbReference>
<dbReference type="GO" id="GO:0043138">
    <property type="term" value="F:3'-5' DNA helicase activity"/>
    <property type="evidence" value="ECO:0007669"/>
    <property type="project" value="UniProtKB-EC"/>
</dbReference>
<keyword evidence="5 12" id="KW-0378">Hydrolase</keyword>
<dbReference type="Gene3D" id="3.40.1440.60">
    <property type="entry name" value="PriA, 3(prime) DNA-binding domain"/>
    <property type="match status" value="1"/>
</dbReference>
<evidence type="ECO:0000259" key="14">
    <source>
        <dbReference type="PROSITE" id="PS51194"/>
    </source>
</evidence>
<feature type="domain" description="Helicase C-terminal" evidence="14">
    <location>
        <begin position="547"/>
        <end position="701"/>
    </location>
</feature>
<evidence type="ECO:0000313" key="16">
    <source>
        <dbReference type="Proteomes" id="UP000032289"/>
    </source>
</evidence>
<dbReference type="GO" id="GO:0005524">
    <property type="term" value="F:ATP binding"/>
    <property type="evidence" value="ECO:0007669"/>
    <property type="project" value="UniProtKB-UniRule"/>
</dbReference>
<feature type="binding site" evidence="12">
    <location>
        <position position="512"/>
    </location>
    <ligand>
        <name>Zn(2+)</name>
        <dbReference type="ChEBI" id="CHEBI:29105"/>
        <label>1</label>
    </ligand>
</feature>
<dbReference type="PANTHER" id="PTHR30580:SF0">
    <property type="entry name" value="PRIMOSOMAL PROTEIN N"/>
    <property type="match status" value="1"/>
</dbReference>
<dbReference type="GO" id="GO:0006310">
    <property type="term" value="P:DNA recombination"/>
    <property type="evidence" value="ECO:0007669"/>
    <property type="project" value="InterPro"/>
</dbReference>
<dbReference type="GO" id="GO:1990077">
    <property type="term" value="C:primosome complex"/>
    <property type="evidence" value="ECO:0007669"/>
    <property type="project" value="UniProtKB-UniRule"/>
</dbReference>
<dbReference type="PANTHER" id="PTHR30580">
    <property type="entry name" value="PRIMOSOMAL PROTEIN N"/>
    <property type="match status" value="1"/>
</dbReference>
<comment type="similarity">
    <text evidence="12">Belongs to the helicase family. PriA subfamily.</text>
</comment>
<feature type="binding site" evidence="12">
    <location>
        <position position="515"/>
    </location>
    <ligand>
        <name>Zn(2+)</name>
        <dbReference type="ChEBI" id="CHEBI:29105"/>
        <label>1</label>
    </ligand>
</feature>
<dbReference type="PATRIC" id="fig|137591.24.peg.2188"/>
<dbReference type="EMBL" id="JWHT01000063">
    <property type="protein sequence ID" value="KIU20159.1"/>
    <property type="molecule type" value="Genomic_DNA"/>
</dbReference>
<dbReference type="PROSITE" id="PS51192">
    <property type="entry name" value="HELICASE_ATP_BIND_1"/>
    <property type="match status" value="1"/>
</dbReference>
<dbReference type="Pfam" id="PF00270">
    <property type="entry name" value="DEAD"/>
    <property type="match status" value="1"/>
</dbReference>
<dbReference type="InterPro" id="IPR041222">
    <property type="entry name" value="PriA_3primeBD"/>
</dbReference>
<feature type="binding site" evidence="12">
    <location>
        <position position="542"/>
    </location>
    <ligand>
        <name>Zn(2+)</name>
        <dbReference type="ChEBI" id="CHEBI:29105"/>
        <label>2</label>
    </ligand>
</feature>
<evidence type="ECO:0000256" key="8">
    <source>
        <dbReference type="ARBA" id="ARBA00022840"/>
    </source>
</evidence>
<keyword evidence="8 12" id="KW-0067">ATP-binding</keyword>
<keyword evidence="1 12" id="KW-0639">Primosome</keyword>
<dbReference type="AlphaFoldDB" id="A0A0D1K583"/>
<keyword evidence="2 12" id="KW-0235">DNA replication</keyword>
<comment type="catalytic activity">
    <reaction evidence="12">
        <text>Couples ATP hydrolysis with the unwinding of duplex DNA by translocating in the 3'-5' direction.</text>
        <dbReference type="EC" id="5.6.2.4"/>
    </reaction>
</comment>
<dbReference type="RefSeq" id="WP_043941917.1">
    <property type="nucleotide sequence ID" value="NZ_JWHT01000063.1"/>
</dbReference>
<dbReference type="InterPro" id="IPR005259">
    <property type="entry name" value="PriA"/>
</dbReference>
<evidence type="ECO:0000256" key="6">
    <source>
        <dbReference type="ARBA" id="ARBA00022806"/>
    </source>
</evidence>
<proteinExistence type="inferred from homology"/>
<comment type="cofactor">
    <cofactor evidence="12">
        <name>Zn(2+)</name>
        <dbReference type="ChEBI" id="CHEBI:29105"/>
    </cofactor>
    <text evidence="12">Binds 2 zinc ions per subunit.</text>
</comment>
<keyword evidence="9 12" id="KW-0238">DNA-binding</keyword>
<dbReference type="NCBIfam" id="TIGR00595">
    <property type="entry name" value="priA"/>
    <property type="match status" value="1"/>
</dbReference>
<dbReference type="FunFam" id="3.40.1440.60:FF:000001">
    <property type="entry name" value="Primosomal protein N"/>
    <property type="match status" value="1"/>
</dbReference>
<dbReference type="InterPro" id="IPR001650">
    <property type="entry name" value="Helicase_C-like"/>
</dbReference>
<dbReference type="FunFam" id="3.40.50.300:FF:000489">
    <property type="entry name" value="Primosome assembly protein PriA"/>
    <property type="match status" value="1"/>
</dbReference>
<dbReference type="CDD" id="cd18804">
    <property type="entry name" value="SF2_C_priA"/>
    <property type="match status" value="1"/>
</dbReference>
<dbReference type="GO" id="GO:0003677">
    <property type="term" value="F:DNA binding"/>
    <property type="evidence" value="ECO:0007669"/>
    <property type="project" value="UniProtKB-UniRule"/>
</dbReference>
<feature type="binding site" evidence="12">
    <location>
        <position position="555"/>
    </location>
    <ligand>
        <name>Zn(2+)</name>
        <dbReference type="ChEBI" id="CHEBI:29105"/>
        <label>1</label>
    </ligand>
</feature>
<comment type="function">
    <text evidence="12">Initiates the restart of stalled replication forks, which reloads the replicative helicase on sites other than the origin of replication. Recognizes and binds to abandoned replication forks and remodels them to uncover a helicase loading site. Promotes assembly of the primosome at these replication forks.</text>
</comment>
<dbReference type="Pfam" id="PF00271">
    <property type="entry name" value="Helicase_C"/>
    <property type="match status" value="1"/>
</dbReference>
<accession>A0A0D1K583</accession>
<dbReference type="HAMAP" id="MF_00983">
    <property type="entry name" value="PriA"/>
    <property type="match status" value="1"/>
</dbReference>
<evidence type="ECO:0000256" key="9">
    <source>
        <dbReference type="ARBA" id="ARBA00023125"/>
    </source>
</evidence>
<dbReference type="SUPFAM" id="SSF52540">
    <property type="entry name" value="P-loop containing nucleoside triphosphate hydrolases"/>
    <property type="match status" value="2"/>
</dbReference>
<sequence length="806" mass="90654">MYAQVIVDVPTMQTNQPYTYAVPEALTEVLAVGMRVVVPFGRGNRLIQGFVVGFVTAVNEATELKAIESVVELEPVLNEELLDLGQWLAATNFAFRISVLQTMLPNVMRAKYSKTFQLVEPNGLVNEPDVQVLFADRSEIPFNETEIAPELLPKLQRLQRAGVLQVGYVVDNRATAKTVLAMKPLLSASEYDDLRQNLRKTAVKQARFLTYLMTAPQEFVPIKTVLDSQGLDYPTIKKAAEQGWIERAEIEEYRLPRLSSPIEPTSPLTLNQEQETAYTAIAASLGEAQTKTFLLEGITGSGKTEVYLQAIARTLQQGKTAIMLVPEITLTPQMVRRVKGRFGDDVAVMHSGLSEGERYDEWRRVERHEVNVVVGARSAIFAPLENIGLIVIDEEHEATYKQDENPRYHARDVAQWRAERHGATLVLGSATPSLESRARAQRGVYTLLTLTERALHNPLPKAEVVDMREAMKAGGDDIFSPQMLDQLRDRLDKNEQSVLMLNRRGYANFMMCRNCGYVPRCVNCDLAMTVHKDTGRLECHYCGYSEPIPTTCANCGSDRIRPYGTGTQKVEEELQRMMPDARIIRMDVDTTRRKGATDKMLADFGDKKADILLGTQMIAKGLDFPDVTLVGVLNADTTLGLPDYRASERTFQLLTQVAGRAGRADKEGEVVIQTFNPDHYAIQLAKTQDYEAFYRQEMNLRHTWQYAPYYYTVQIKIAHERQDEAAKVAYQTAKWLKKHLASDSVLLGPSTGAITRLKNKYYYRMVIKFKHDDGLEAALTELVSAGQRLQKQGVVLTIDRDPVNFI</sequence>
<dbReference type="GO" id="GO:0006302">
    <property type="term" value="P:double-strand break repair"/>
    <property type="evidence" value="ECO:0007669"/>
    <property type="project" value="InterPro"/>
</dbReference>
<organism evidence="15 16">
    <name type="scientific">Weissella cibaria</name>
    <dbReference type="NCBI Taxonomy" id="137591"/>
    <lineage>
        <taxon>Bacteria</taxon>
        <taxon>Bacillati</taxon>
        <taxon>Bacillota</taxon>
        <taxon>Bacilli</taxon>
        <taxon>Lactobacillales</taxon>
        <taxon>Lactobacillaceae</taxon>
        <taxon>Weissella</taxon>
    </lineage>
</organism>
<keyword evidence="10 12" id="KW-0413">Isomerase</keyword>
<dbReference type="InterPro" id="IPR011545">
    <property type="entry name" value="DEAD/DEAH_box_helicase_dom"/>
</dbReference>
<dbReference type="EC" id="5.6.2.4" evidence="12"/>
<dbReference type="NCBIfam" id="NF004066">
    <property type="entry name" value="PRK05580.1-3"/>
    <property type="match status" value="1"/>
</dbReference>
<dbReference type="CDD" id="cd17929">
    <property type="entry name" value="DEXHc_priA"/>
    <property type="match status" value="1"/>
</dbReference>
<dbReference type="InterPro" id="IPR041236">
    <property type="entry name" value="PriA_C"/>
</dbReference>
<dbReference type="Pfam" id="PF18319">
    <property type="entry name" value="Zn_ribbon_PriA"/>
    <property type="match status" value="1"/>
</dbReference>
<dbReference type="GO" id="GO:0006269">
    <property type="term" value="P:DNA replication, synthesis of primer"/>
    <property type="evidence" value="ECO:0007669"/>
    <property type="project" value="UniProtKB-KW"/>
</dbReference>
<evidence type="ECO:0000256" key="1">
    <source>
        <dbReference type="ARBA" id="ARBA00022515"/>
    </source>
</evidence>
<evidence type="ECO:0000256" key="3">
    <source>
        <dbReference type="ARBA" id="ARBA00022723"/>
    </source>
</evidence>
<protein>
    <recommendedName>
        <fullName evidence="12">Replication restart protein PriA</fullName>
    </recommendedName>
    <alternativeName>
        <fullName evidence="12">ATP-dependent DNA helicase PriA</fullName>
        <ecNumber evidence="12">5.6.2.4</ecNumber>
    </alternativeName>
    <alternativeName>
        <fullName evidence="12">DNA 3'-5' helicase PriA</fullName>
    </alternativeName>
</protein>
<dbReference type="GO" id="GO:0006270">
    <property type="term" value="P:DNA replication initiation"/>
    <property type="evidence" value="ECO:0007669"/>
    <property type="project" value="TreeGrafter"/>
</dbReference>
<name>A0A0D1K583_9LACO</name>
<feature type="binding site" evidence="12">
    <location>
        <position position="524"/>
    </location>
    <ligand>
        <name>Zn(2+)</name>
        <dbReference type="ChEBI" id="CHEBI:29105"/>
        <label>2</label>
    </ligand>
</feature>
<dbReference type="SMART" id="SM00487">
    <property type="entry name" value="DEXDc"/>
    <property type="match status" value="1"/>
</dbReference>
<evidence type="ECO:0000259" key="13">
    <source>
        <dbReference type="PROSITE" id="PS51192"/>
    </source>
</evidence>
<evidence type="ECO:0000313" key="15">
    <source>
        <dbReference type="EMBL" id="KIU20159.1"/>
    </source>
</evidence>
<feature type="binding site" evidence="12">
    <location>
        <position position="539"/>
    </location>
    <ligand>
        <name>Zn(2+)</name>
        <dbReference type="ChEBI" id="CHEBI:29105"/>
        <label>2</label>
    </ligand>
</feature>
<evidence type="ECO:0000256" key="4">
    <source>
        <dbReference type="ARBA" id="ARBA00022741"/>
    </source>
</evidence>
<keyword evidence="3 12" id="KW-0479">Metal-binding</keyword>
<dbReference type="GO" id="GO:0008270">
    <property type="term" value="F:zinc ion binding"/>
    <property type="evidence" value="ECO:0007669"/>
    <property type="project" value="UniProtKB-UniRule"/>
</dbReference>
<dbReference type="Pfam" id="PF17764">
    <property type="entry name" value="PriA_3primeBD"/>
    <property type="match status" value="1"/>
</dbReference>
<evidence type="ECO:0000256" key="12">
    <source>
        <dbReference type="HAMAP-Rule" id="MF_00983"/>
    </source>
</evidence>
<dbReference type="Pfam" id="PF18074">
    <property type="entry name" value="PriA_C"/>
    <property type="match status" value="1"/>
</dbReference>
<gene>
    <name evidence="12 15" type="primary">priA</name>
    <name evidence="15" type="ORF">ab3b_02238</name>
</gene>
<dbReference type="InterPro" id="IPR042115">
    <property type="entry name" value="PriA_3primeBD_sf"/>
</dbReference>
<dbReference type="GO" id="GO:0016887">
    <property type="term" value="F:ATP hydrolysis activity"/>
    <property type="evidence" value="ECO:0007669"/>
    <property type="project" value="RHEA"/>
</dbReference>
<keyword evidence="7 12" id="KW-0862">Zinc</keyword>
<feature type="domain" description="Helicase ATP-binding" evidence="13">
    <location>
        <begin position="284"/>
        <end position="450"/>
    </location>
</feature>
<evidence type="ECO:0000256" key="7">
    <source>
        <dbReference type="ARBA" id="ARBA00022833"/>
    </source>
</evidence>
<dbReference type="SMART" id="SM00490">
    <property type="entry name" value="HELICc"/>
    <property type="match status" value="1"/>
</dbReference>
<keyword evidence="6 12" id="KW-0347">Helicase</keyword>
<comment type="catalytic activity">
    <reaction evidence="11 12">
        <text>ATP + H2O = ADP + phosphate + H(+)</text>
        <dbReference type="Rhea" id="RHEA:13065"/>
        <dbReference type="ChEBI" id="CHEBI:15377"/>
        <dbReference type="ChEBI" id="CHEBI:15378"/>
        <dbReference type="ChEBI" id="CHEBI:30616"/>
        <dbReference type="ChEBI" id="CHEBI:43474"/>
        <dbReference type="ChEBI" id="CHEBI:456216"/>
        <dbReference type="EC" id="5.6.2.4"/>
    </reaction>
</comment>
<feature type="binding site" evidence="12">
    <location>
        <position position="521"/>
    </location>
    <ligand>
        <name>Zn(2+)</name>
        <dbReference type="ChEBI" id="CHEBI:29105"/>
        <label>2</label>
    </ligand>
</feature>
<evidence type="ECO:0000256" key="11">
    <source>
        <dbReference type="ARBA" id="ARBA00048988"/>
    </source>
</evidence>
<comment type="caution">
    <text evidence="15">The sequence shown here is derived from an EMBL/GenBank/DDBJ whole genome shotgun (WGS) entry which is preliminary data.</text>
</comment>
<evidence type="ECO:0000256" key="10">
    <source>
        <dbReference type="ARBA" id="ARBA00023235"/>
    </source>
</evidence>
<keyword evidence="4 12" id="KW-0547">Nucleotide-binding</keyword>
<feature type="binding site" evidence="12">
    <location>
        <position position="552"/>
    </location>
    <ligand>
        <name>Zn(2+)</name>
        <dbReference type="ChEBI" id="CHEBI:29105"/>
        <label>1</label>
    </ligand>
</feature>
<dbReference type="Gene3D" id="3.40.50.300">
    <property type="entry name" value="P-loop containing nucleotide triphosphate hydrolases"/>
    <property type="match status" value="2"/>
</dbReference>